<keyword evidence="3" id="KW-1185">Reference proteome</keyword>
<evidence type="ECO:0000256" key="1">
    <source>
        <dbReference type="SAM" id="MobiDB-lite"/>
    </source>
</evidence>
<proteinExistence type="predicted"/>
<protein>
    <submittedName>
        <fullName evidence="2">Uncharacterized protein</fullName>
    </submittedName>
</protein>
<dbReference type="Proteomes" id="UP000604825">
    <property type="component" value="Unassembled WGS sequence"/>
</dbReference>
<dbReference type="AlphaFoldDB" id="A0A811QMF5"/>
<gene>
    <name evidence="2" type="ORF">NCGR_LOCUS43054</name>
</gene>
<feature type="region of interest" description="Disordered" evidence="1">
    <location>
        <begin position="137"/>
        <end position="156"/>
    </location>
</feature>
<organism evidence="2 3">
    <name type="scientific">Miscanthus lutarioriparius</name>
    <dbReference type="NCBI Taxonomy" id="422564"/>
    <lineage>
        <taxon>Eukaryota</taxon>
        <taxon>Viridiplantae</taxon>
        <taxon>Streptophyta</taxon>
        <taxon>Embryophyta</taxon>
        <taxon>Tracheophyta</taxon>
        <taxon>Spermatophyta</taxon>
        <taxon>Magnoliopsida</taxon>
        <taxon>Liliopsida</taxon>
        <taxon>Poales</taxon>
        <taxon>Poaceae</taxon>
        <taxon>PACMAD clade</taxon>
        <taxon>Panicoideae</taxon>
        <taxon>Andropogonodae</taxon>
        <taxon>Andropogoneae</taxon>
        <taxon>Saccharinae</taxon>
        <taxon>Miscanthus</taxon>
    </lineage>
</organism>
<sequence length="933" mass="101056">MNPPTEISPSIRFLLDEIHRRFDESDARFDRLFARLQQPARGRAPSSCNDDSGAVPVDAFVTSTEPDAPLSTDQKLVRYGPVNTPASESLRPASEKGFSIALDDAPPMREPRDAVEELRIGALKLSDVLEERVCELASSDTTAPPPPTAQNSVPAPPSDLLDGVDVGASACTIPDTASVADISLELASDAEVVPDNWGGLFEQPAHDPEERDLDLSAIDVFGSAQIRNEHGLTSTVPVALLDIVHEPAPMLDAAESPHRLAAALDDIVDLDRLSLLPDVLLRDIVSRLPIKDAARGGAFPPLEASLCASPSVSLVQMEAQPFFLVACTKQERRPIIRAEGMGASGRVFVGVNIQRLHDDPGLLHCVCLGPVMCVLRATPLGGYYGSLDDDPESGVTHFDAPLDRAVGRDGQVPPAAATLRPDAVGAAGGGLLAWVMAARSTQATCSTICSAVDSSFADVPIGALWEEEMLRWSTTGGLGDVLGGLPPAMAAKGSHGMTWSTHVAEATPTSSTTSTLPGASTPSPAMLSSISLEHASSGARQVFEEWSLHADIFCNICIGFELPSRMSLGVNQHQPCPPTHVQVEFGCGSADVRPLPWPSFTLGNCCSVSQAVCWKPPWPLPSLQGVRIGIGAMLCLFPVVAWLPHWLCFHFLWKPPWQLPALVIPTYSVQLKRGGLTQFDSHSLFHVFGISCWGLLAEMRPISSMVLLLSIFGHSANMLVLDGPVTLVGILGWCRFPRCFLLLSSIWPVKKERQLLGSGLVLNLVGYSNMHMLTFELRSIPMQLIKYASVHFLPSAPNSILVSLKCGNHLKLEVSVPVYKFNSNIMLLHQFTTTVQAPPIGAMWLLLAINSLAHEEFQFGFEIEKMMRTTVMVLLHIFTMEASGNHLISFPEILNWAWERWISIFLAQVDLFRLVPWDPGGLQLLLSDRPMET</sequence>
<name>A0A811QMF5_9POAL</name>
<evidence type="ECO:0000313" key="2">
    <source>
        <dbReference type="EMBL" id="CAD6259617.1"/>
    </source>
</evidence>
<dbReference type="EMBL" id="CAJGYO010000011">
    <property type="protein sequence ID" value="CAD6259617.1"/>
    <property type="molecule type" value="Genomic_DNA"/>
</dbReference>
<accession>A0A811QMF5</accession>
<comment type="caution">
    <text evidence="2">The sequence shown here is derived from an EMBL/GenBank/DDBJ whole genome shotgun (WGS) entry which is preliminary data.</text>
</comment>
<reference evidence="2" key="1">
    <citation type="submission" date="2020-10" db="EMBL/GenBank/DDBJ databases">
        <authorList>
            <person name="Han B."/>
            <person name="Lu T."/>
            <person name="Zhao Q."/>
            <person name="Huang X."/>
            <person name="Zhao Y."/>
        </authorList>
    </citation>
    <scope>NUCLEOTIDE SEQUENCE</scope>
</reference>
<evidence type="ECO:0000313" key="3">
    <source>
        <dbReference type="Proteomes" id="UP000604825"/>
    </source>
</evidence>